<dbReference type="AlphaFoldDB" id="A0A977KY20"/>
<dbReference type="KEGG" id="wna:KA717_35305"/>
<dbReference type="PANTHER" id="PTHR36558:SF1">
    <property type="entry name" value="RESTRICTION ENDONUCLEASE DOMAIN-CONTAINING PROTEIN-RELATED"/>
    <property type="match status" value="1"/>
</dbReference>
<dbReference type="PANTHER" id="PTHR36558">
    <property type="entry name" value="GLR1098 PROTEIN"/>
    <property type="match status" value="1"/>
</dbReference>
<name>A0A977KY20_9CYAN</name>
<dbReference type="Pfam" id="PF05685">
    <property type="entry name" value="Uma2"/>
    <property type="match status" value="1"/>
</dbReference>
<dbReference type="InterPro" id="IPR012296">
    <property type="entry name" value="Nuclease_put_TT1808"/>
</dbReference>
<dbReference type="CDD" id="cd06260">
    <property type="entry name" value="DUF820-like"/>
    <property type="match status" value="1"/>
</dbReference>
<sequence>MIMQVQPKIIYTPDEYLAIEIASETRHEYINGEMISMTGGTPEHNEIASILNAILRINLRGKPYSIFIADQRLWISERKLYTYPDVMIIQCPIQLQTGRKDTVTNPILIAEVLSQSTRSYDKDEKFSAYRTIPSFKEYLFIDQYSQHIEHYSKSNFKQWIFSEYNNPEDCIQLVSIGCEISLLEIYDSIEFKNN</sequence>
<dbReference type="Proteomes" id="UP001065613">
    <property type="component" value="Chromosome"/>
</dbReference>
<evidence type="ECO:0000313" key="2">
    <source>
        <dbReference type="EMBL" id="UXE60710.1"/>
    </source>
</evidence>
<dbReference type="EMBL" id="CP073041">
    <property type="protein sequence ID" value="UXE60710.1"/>
    <property type="molecule type" value="Genomic_DNA"/>
</dbReference>
<feature type="domain" description="Putative restriction endonuclease" evidence="1">
    <location>
        <begin position="14"/>
        <end position="173"/>
    </location>
</feature>
<reference evidence="2" key="1">
    <citation type="submission" date="2021-04" db="EMBL/GenBank/DDBJ databases">
        <title>Genome sequence of Woronichinia naegeliana from Washington state freshwater lake bloom.</title>
        <authorList>
            <person name="Dreher T.W."/>
        </authorList>
    </citation>
    <scope>NUCLEOTIDE SEQUENCE</scope>
    <source>
        <strain evidence="2">WA131</strain>
    </source>
</reference>
<organism evidence="2">
    <name type="scientific">Woronichinia naegeliana WA131</name>
    <dbReference type="NCBI Taxonomy" id="2824559"/>
    <lineage>
        <taxon>Bacteria</taxon>
        <taxon>Bacillati</taxon>
        <taxon>Cyanobacteriota</taxon>
        <taxon>Cyanophyceae</taxon>
        <taxon>Synechococcales</taxon>
        <taxon>Coelosphaeriaceae</taxon>
        <taxon>Woronichinia</taxon>
    </lineage>
</organism>
<gene>
    <name evidence="2" type="ORF">KA717_35305</name>
</gene>
<dbReference type="SUPFAM" id="SSF52980">
    <property type="entry name" value="Restriction endonuclease-like"/>
    <property type="match status" value="1"/>
</dbReference>
<keyword evidence="2" id="KW-0255">Endonuclease</keyword>
<evidence type="ECO:0000259" key="1">
    <source>
        <dbReference type="Pfam" id="PF05685"/>
    </source>
</evidence>
<keyword evidence="2" id="KW-0378">Hydrolase</keyword>
<protein>
    <submittedName>
        <fullName evidence="2">Uma2 family endonuclease</fullName>
    </submittedName>
</protein>
<accession>A0A977KY20</accession>
<dbReference type="InterPro" id="IPR008538">
    <property type="entry name" value="Uma2"/>
</dbReference>
<dbReference type="Gene3D" id="3.90.1570.10">
    <property type="entry name" value="tt1808, chain A"/>
    <property type="match status" value="1"/>
</dbReference>
<dbReference type="GO" id="GO:0004519">
    <property type="term" value="F:endonuclease activity"/>
    <property type="evidence" value="ECO:0007669"/>
    <property type="project" value="UniProtKB-KW"/>
</dbReference>
<dbReference type="InterPro" id="IPR011335">
    <property type="entry name" value="Restrct_endonuc-II-like"/>
</dbReference>
<proteinExistence type="predicted"/>
<keyword evidence="2" id="KW-0540">Nuclease</keyword>